<dbReference type="InterPro" id="IPR036890">
    <property type="entry name" value="HATPase_C_sf"/>
</dbReference>
<keyword evidence="11" id="KW-1133">Transmembrane helix</keyword>
<dbReference type="Gene3D" id="3.30.565.10">
    <property type="entry name" value="Histidine kinase-like ATPase, C-terminal domain"/>
    <property type="match status" value="1"/>
</dbReference>
<feature type="region of interest" description="Disordered" evidence="10">
    <location>
        <begin position="291"/>
        <end position="311"/>
    </location>
</feature>
<comment type="catalytic activity">
    <reaction evidence="1">
        <text>ATP + protein L-histidine = ADP + protein N-phospho-L-histidine.</text>
        <dbReference type="EC" id="2.7.13.3"/>
    </reaction>
</comment>
<evidence type="ECO:0000313" key="15">
    <source>
        <dbReference type="Proteomes" id="UP001520654"/>
    </source>
</evidence>
<protein>
    <recommendedName>
        <fullName evidence="2">histidine kinase</fullName>
        <ecNumber evidence="2">2.7.13.3</ecNumber>
    </recommendedName>
</protein>
<feature type="coiled-coil region" evidence="9">
    <location>
        <begin position="206"/>
        <end position="233"/>
    </location>
</feature>
<comment type="caution">
    <text evidence="14">The sequence shown here is derived from an EMBL/GenBank/DDBJ whole genome shotgun (WGS) entry which is preliminary data.</text>
</comment>
<dbReference type="SUPFAM" id="SSF55874">
    <property type="entry name" value="ATPase domain of HSP90 chaperone/DNA topoisomerase II/histidine kinase"/>
    <property type="match status" value="1"/>
</dbReference>
<dbReference type="PANTHER" id="PTHR24421:SF10">
    <property type="entry name" value="NITRATE_NITRITE SENSOR PROTEIN NARQ"/>
    <property type="match status" value="1"/>
</dbReference>
<feature type="transmembrane region" description="Helical" evidence="11">
    <location>
        <begin position="126"/>
        <end position="147"/>
    </location>
</feature>
<sequence length="448" mass="46849">MSDRDEARPRTPAPAKGDRSPVRFTVVLRTPARAAEPLFARAPKAWQRMLPYVVAGILVVSLLPATIAVLTNDYKAGGGWAGALGAAQTVPLLLAVTRPLAAWALILVADTVGAVVLTHADQVAGHAWPWTPMCIVGYLALMICLGLRESIRTLIGVWLVTGGVGVVLGFFEPDGVTTTAALLFVLSGSFLAVTGALRGIGDAQQRVAEQESISEAERARRTLLEERARIARELHDVVAHHMSVITVQADSAPYRLPGMPEPVREEFAAIAASARQSLGEMRRLLTVLRGDRANGGDGTRTPDGTGALAPQPGIGRIQQLVEATVRAGQPVELSLAAGAERAAPPAVDLSAYRIVQEALANVVRHAPGAETRVSVTHDAGEVLVLVVNGPAARDAAVEPAGSGTGHGLVGMRERVRLTGGTLDTGPLPDGGFRVAARLPLNDATEDAS</sequence>
<keyword evidence="11" id="KW-0812">Transmembrane</keyword>
<keyword evidence="15" id="KW-1185">Reference proteome</keyword>
<feature type="transmembrane region" description="Helical" evidence="11">
    <location>
        <begin position="101"/>
        <end position="120"/>
    </location>
</feature>
<evidence type="ECO:0000256" key="8">
    <source>
        <dbReference type="ARBA" id="ARBA00023012"/>
    </source>
</evidence>
<reference evidence="14 15" key="1">
    <citation type="submission" date="2021-08" db="EMBL/GenBank/DDBJ databases">
        <title>Genomic Architecture of Streptomyces flavotricini NGL1 and Streptomyces erythrochromogenes HMS4 With Differential Plant Beneficial attributes and laccase production capabilities.</title>
        <authorList>
            <person name="Salwan R."/>
            <person name="Kaur R."/>
            <person name="Sharma V."/>
        </authorList>
    </citation>
    <scope>NUCLEOTIDE SEQUENCE [LARGE SCALE GENOMIC DNA]</scope>
    <source>
        <strain evidence="14 15">NGL1</strain>
    </source>
</reference>
<evidence type="ECO:0000256" key="7">
    <source>
        <dbReference type="ARBA" id="ARBA00022840"/>
    </source>
</evidence>
<organism evidence="14 15">
    <name type="scientific">Streptomyces flavotricini</name>
    <dbReference type="NCBI Taxonomy" id="66888"/>
    <lineage>
        <taxon>Bacteria</taxon>
        <taxon>Bacillati</taxon>
        <taxon>Actinomycetota</taxon>
        <taxon>Actinomycetes</taxon>
        <taxon>Kitasatosporales</taxon>
        <taxon>Streptomycetaceae</taxon>
        <taxon>Streptomyces</taxon>
    </lineage>
</organism>
<keyword evidence="3" id="KW-0597">Phosphoprotein</keyword>
<evidence type="ECO:0000256" key="10">
    <source>
        <dbReference type="SAM" id="MobiDB-lite"/>
    </source>
</evidence>
<keyword evidence="4" id="KW-0808">Transferase</keyword>
<evidence type="ECO:0000256" key="3">
    <source>
        <dbReference type="ARBA" id="ARBA00022553"/>
    </source>
</evidence>
<keyword evidence="9" id="KW-0175">Coiled coil</keyword>
<dbReference type="RefSeq" id="WP_229334775.1">
    <property type="nucleotide sequence ID" value="NZ_JAINUL010000001.1"/>
</dbReference>
<evidence type="ECO:0000259" key="12">
    <source>
        <dbReference type="Pfam" id="PF02518"/>
    </source>
</evidence>
<dbReference type="Pfam" id="PF02518">
    <property type="entry name" value="HATPase_c"/>
    <property type="match status" value="1"/>
</dbReference>
<keyword evidence="11" id="KW-0472">Membrane</keyword>
<keyword evidence="8" id="KW-0902">Two-component regulatory system</keyword>
<evidence type="ECO:0000256" key="4">
    <source>
        <dbReference type="ARBA" id="ARBA00022679"/>
    </source>
</evidence>
<dbReference type="InterPro" id="IPR003594">
    <property type="entry name" value="HATPase_dom"/>
</dbReference>
<evidence type="ECO:0000256" key="2">
    <source>
        <dbReference type="ARBA" id="ARBA00012438"/>
    </source>
</evidence>
<feature type="domain" description="Signal transduction histidine kinase subgroup 3 dimerisation and phosphoacceptor" evidence="13">
    <location>
        <begin position="226"/>
        <end position="290"/>
    </location>
</feature>
<feature type="transmembrane region" description="Helical" evidence="11">
    <location>
        <begin position="177"/>
        <end position="197"/>
    </location>
</feature>
<dbReference type="GO" id="GO:0016301">
    <property type="term" value="F:kinase activity"/>
    <property type="evidence" value="ECO:0007669"/>
    <property type="project" value="UniProtKB-KW"/>
</dbReference>
<feature type="transmembrane region" description="Helical" evidence="11">
    <location>
        <begin position="154"/>
        <end position="171"/>
    </location>
</feature>
<dbReference type="CDD" id="cd16917">
    <property type="entry name" value="HATPase_UhpB-NarQ-NarX-like"/>
    <property type="match status" value="1"/>
</dbReference>
<gene>
    <name evidence="14" type="ORF">K7B10_05210</name>
</gene>
<dbReference type="Pfam" id="PF07730">
    <property type="entry name" value="HisKA_3"/>
    <property type="match status" value="1"/>
</dbReference>
<keyword evidence="5" id="KW-0547">Nucleotide-binding</keyword>
<accession>A0ABS8DZR2</accession>
<evidence type="ECO:0000256" key="9">
    <source>
        <dbReference type="SAM" id="Coils"/>
    </source>
</evidence>
<evidence type="ECO:0000259" key="13">
    <source>
        <dbReference type="Pfam" id="PF07730"/>
    </source>
</evidence>
<evidence type="ECO:0000256" key="5">
    <source>
        <dbReference type="ARBA" id="ARBA00022741"/>
    </source>
</evidence>
<evidence type="ECO:0000313" key="14">
    <source>
        <dbReference type="EMBL" id="MCC0094198.1"/>
    </source>
</evidence>
<dbReference type="InterPro" id="IPR011712">
    <property type="entry name" value="Sig_transdc_His_kin_sub3_dim/P"/>
</dbReference>
<dbReference type="EC" id="2.7.13.3" evidence="2"/>
<dbReference type="Gene3D" id="1.20.5.1930">
    <property type="match status" value="1"/>
</dbReference>
<keyword evidence="6 14" id="KW-0418">Kinase</keyword>
<evidence type="ECO:0000256" key="1">
    <source>
        <dbReference type="ARBA" id="ARBA00000085"/>
    </source>
</evidence>
<proteinExistence type="predicted"/>
<feature type="domain" description="Histidine kinase/HSP90-like ATPase" evidence="12">
    <location>
        <begin position="350"/>
        <end position="441"/>
    </location>
</feature>
<feature type="transmembrane region" description="Helical" evidence="11">
    <location>
        <begin position="76"/>
        <end position="94"/>
    </location>
</feature>
<evidence type="ECO:0000256" key="11">
    <source>
        <dbReference type="SAM" id="Phobius"/>
    </source>
</evidence>
<dbReference type="InterPro" id="IPR050482">
    <property type="entry name" value="Sensor_HK_TwoCompSys"/>
</dbReference>
<feature type="transmembrane region" description="Helical" evidence="11">
    <location>
        <begin position="49"/>
        <end position="70"/>
    </location>
</feature>
<dbReference type="EMBL" id="JAINUL010000001">
    <property type="protein sequence ID" value="MCC0094198.1"/>
    <property type="molecule type" value="Genomic_DNA"/>
</dbReference>
<keyword evidence="7" id="KW-0067">ATP-binding</keyword>
<name>A0ABS8DZR2_9ACTN</name>
<dbReference type="Proteomes" id="UP001520654">
    <property type="component" value="Unassembled WGS sequence"/>
</dbReference>
<evidence type="ECO:0000256" key="6">
    <source>
        <dbReference type="ARBA" id="ARBA00022777"/>
    </source>
</evidence>
<dbReference type="PANTHER" id="PTHR24421">
    <property type="entry name" value="NITRATE/NITRITE SENSOR PROTEIN NARX-RELATED"/>
    <property type="match status" value="1"/>
</dbReference>